<evidence type="ECO:0000256" key="5">
    <source>
        <dbReference type="ARBA" id="ARBA00022448"/>
    </source>
</evidence>
<reference evidence="19" key="2">
    <citation type="submission" date="2022-08" db="UniProtKB">
        <authorList>
            <consortium name="EnsemblMetazoa"/>
        </authorList>
    </citation>
    <scope>IDENTIFICATION</scope>
    <source>
        <strain evidence="19">STECLA/ALBI9_A</strain>
    </source>
</reference>
<dbReference type="SUPFAM" id="SSF47661">
    <property type="entry name" value="t-snare proteins"/>
    <property type="match status" value="1"/>
</dbReference>
<dbReference type="PANTHER" id="PTHR11827:SF6">
    <property type="entry name" value="SOLUTE CARRIER FAMILY 12 MEMBER 8"/>
    <property type="match status" value="1"/>
</dbReference>
<keyword evidence="9" id="KW-0630">Potassium</keyword>
<evidence type="ECO:0000256" key="2">
    <source>
        <dbReference type="ARBA" id="ARBA00004211"/>
    </source>
</evidence>
<feature type="region of interest" description="Disordered" evidence="16">
    <location>
        <begin position="757"/>
        <end position="835"/>
    </location>
</feature>
<dbReference type="GO" id="GO:0016020">
    <property type="term" value="C:membrane"/>
    <property type="evidence" value="ECO:0007669"/>
    <property type="project" value="UniProtKB-SubCell"/>
</dbReference>
<evidence type="ECO:0000256" key="1">
    <source>
        <dbReference type="ARBA" id="ARBA00004141"/>
    </source>
</evidence>
<evidence type="ECO:0000256" key="17">
    <source>
        <dbReference type="SAM" id="Phobius"/>
    </source>
</evidence>
<dbReference type="STRING" id="7167.A0A182F9R0"/>
<reference evidence="19 20" key="1">
    <citation type="journal article" date="2017" name="G3 (Bethesda)">
        <title>The Physical Genome Mapping of Anopheles albimanus Corrected Scaffold Misassemblies and Identified Interarm Rearrangements in Genus Anopheles.</title>
        <authorList>
            <person name="Artemov G.N."/>
            <person name="Peery A.N."/>
            <person name="Jiang X."/>
            <person name="Tu Z."/>
            <person name="Stegniy V.N."/>
            <person name="Sharakhova M.V."/>
            <person name="Sharakhov I.V."/>
        </authorList>
    </citation>
    <scope>NUCLEOTIDE SEQUENCE [LARGE SCALE GENOMIC DNA]</scope>
    <source>
        <strain evidence="19 20">ALBI9_A</strain>
    </source>
</reference>
<keyword evidence="11" id="KW-0175">Coiled coil</keyword>
<feature type="transmembrane region" description="Helical" evidence="17">
    <location>
        <begin position="569"/>
        <end position="589"/>
    </location>
</feature>
<feature type="transmembrane region" description="Helical" evidence="17">
    <location>
        <begin position="601"/>
        <end position="620"/>
    </location>
</feature>
<dbReference type="CDD" id="cd15851">
    <property type="entry name" value="SNARE_Syntaxin6"/>
    <property type="match status" value="1"/>
</dbReference>
<evidence type="ECO:0000256" key="9">
    <source>
        <dbReference type="ARBA" id="ARBA00022958"/>
    </source>
</evidence>
<dbReference type="FunFam" id="1.20.1740.10:FF:000030">
    <property type="entry name" value="solute carrier family 12 member 8"/>
    <property type="match status" value="1"/>
</dbReference>
<evidence type="ECO:0000256" key="12">
    <source>
        <dbReference type="ARBA" id="ARBA00023065"/>
    </source>
</evidence>
<evidence type="ECO:0000256" key="11">
    <source>
        <dbReference type="ARBA" id="ARBA00023054"/>
    </source>
</evidence>
<feature type="transmembrane region" description="Helical" evidence="17">
    <location>
        <begin position="535"/>
        <end position="557"/>
    </location>
</feature>
<evidence type="ECO:0000256" key="15">
    <source>
        <dbReference type="ARBA" id="ARBA00073711"/>
    </source>
</evidence>
<dbReference type="EnsemblMetazoa" id="AALB003236-RA">
    <property type="protein sequence ID" value="AALB003236-PA"/>
    <property type="gene ID" value="AALB003236"/>
</dbReference>
<dbReference type="PANTHER" id="PTHR11827">
    <property type="entry name" value="SOLUTE CARRIER FAMILY 12, CATION COTRANSPORTERS"/>
    <property type="match status" value="1"/>
</dbReference>
<keyword evidence="7 17" id="KW-0812">Transmembrane</keyword>
<feature type="domain" description="T-SNARE coiled-coil homology" evidence="18">
    <location>
        <begin position="184"/>
        <end position="246"/>
    </location>
</feature>
<protein>
    <recommendedName>
        <fullName evidence="15">Solute carrier family 12 member 8</fullName>
    </recommendedName>
</protein>
<dbReference type="PROSITE" id="PS50192">
    <property type="entry name" value="T_SNARE"/>
    <property type="match status" value="1"/>
</dbReference>
<dbReference type="InterPro" id="IPR004841">
    <property type="entry name" value="AA-permease/SLC12A_dom"/>
</dbReference>
<organism evidence="19 20">
    <name type="scientific">Anopheles albimanus</name>
    <name type="common">New world malaria mosquito</name>
    <dbReference type="NCBI Taxonomy" id="7167"/>
    <lineage>
        <taxon>Eukaryota</taxon>
        <taxon>Metazoa</taxon>
        <taxon>Ecdysozoa</taxon>
        <taxon>Arthropoda</taxon>
        <taxon>Hexapoda</taxon>
        <taxon>Insecta</taxon>
        <taxon>Pterygota</taxon>
        <taxon>Neoptera</taxon>
        <taxon>Endopterygota</taxon>
        <taxon>Diptera</taxon>
        <taxon>Nematocera</taxon>
        <taxon>Culicoidea</taxon>
        <taxon>Culicidae</taxon>
        <taxon>Anophelinae</taxon>
        <taxon>Anopheles</taxon>
    </lineage>
</organism>
<dbReference type="Gene3D" id="1.20.58.90">
    <property type="match status" value="1"/>
</dbReference>
<dbReference type="VEuPathDB" id="VectorBase:AALB003236"/>
<evidence type="ECO:0000256" key="8">
    <source>
        <dbReference type="ARBA" id="ARBA00022847"/>
    </source>
</evidence>
<dbReference type="SMART" id="SM00397">
    <property type="entry name" value="t_SNARE"/>
    <property type="match status" value="1"/>
</dbReference>
<feature type="compositionally biased region" description="Polar residues" evidence="16">
    <location>
        <begin position="797"/>
        <end position="806"/>
    </location>
</feature>
<evidence type="ECO:0000256" key="14">
    <source>
        <dbReference type="ARBA" id="ARBA00023214"/>
    </source>
</evidence>
<dbReference type="GO" id="GO:0006884">
    <property type="term" value="P:cell volume homeostasis"/>
    <property type="evidence" value="ECO:0007669"/>
    <property type="project" value="TreeGrafter"/>
</dbReference>
<dbReference type="Proteomes" id="UP000069272">
    <property type="component" value="Chromosome 3L"/>
</dbReference>
<accession>A0A182F9R0</accession>
<dbReference type="GO" id="GO:0016192">
    <property type="term" value="P:vesicle-mediated transport"/>
    <property type="evidence" value="ECO:0007669"/>
    <property type="project" value="InterPro"/>
</dbReference>
<evidence type="ECO:0000256" key="16">
    <source>
        <dbReference type="SAM" id="MobiDB-lite"/>
    </source>
</evidence>
<keyword evidence="13 17" id="KW-0472">Membrane</keyword>
<dbReference type="Gene3D" id="1.20.5.110">
    <property type="match status" value="1"/>
</dbReference>
<keyword evidence="6" id="KW-0633">Potassium transport</keyword>
<keyword evidence="8" id="KW-0769">Symport</keyword>
<comment type="subcellular location">
    <subcellularLocation>
        <location evidence="1">Membrane</location>
        <topology evidence="1">Multi-pass membrane protein</topology>
    </subcellularLocation>
    <subcellularLocation>
        <location evidence="2">Membrane</location>
        <topology evidence="2">Single-pass type IV membrane protein</topology>
    </subcellularLocation>
</comment>
<evidence type="ECO:0000256" key="10">
    <source>
        <dbReference type="ARBA" id="ARBA00022989"/>
    </source>
</evidence>
<evidence type="ECO:0000256" key="6">
    <source>
        <dbReference type="ARBA" id="ARBA00022538"/>
    </source>
</evidence>
<feature type="transmembrane region" description="Helical" evidence="17">
    <location>
        <begin position="863"/>
        <end position="888"/>
    </location>
</feature>
<evidence type="ECO:0000256" key="13">
    <source>
        <dbReference type="ARBA" id="ARBA00023136"/>
    </source>
</evidence>
<dbReference type="GO" id="GO:0055064">
    <property type="term" value="P:chloride ion homeostasis"/>
    <property type="evidence" value="ECO:0007669"/>
    <property type="project" value="TreeGrafter"/>
</dbReference>
<dbReference type="AlphaFoldDB" id="A0A182F9R0"/>
<feature type="transmembrane region" description="Helical" evidence="17">
    <location>
        <begin position="484"/>
        <end position="505"/>
    </location>
</feature>
<keyword evidence="20" id="KW-1185">Reference proteome</keyword>
<dbReference type="InterPro" id="IPR010989">
    <property type="entry name" value="SNARE"/>
</dbReference>
<dbReference type="FunFam" id="1.20.5.110:FF:000006">
    <property type="entry name" value="Syntaxin 6"/>
    <property type="match status" value="1"/>
</dbReference>
<feature type="transmembrane region" description="Helical" evidence="17">
    <location>
        <begin position="372"/>
        <end position="394"/>
    </location>
</feature>
<dbReference type="InterPro" id="IPR004842">
    <property type="entry name" value="SLC12A_fam"/>
</dbReference>
<dbReference type="Pfam" id="PF00324">
    <property type="entry name" value="AA_permease"/>
    <property type="match status" value="1"/>
</dbReference>
<evidence type="ECO:0000313" key="20">
    <source>
        <dbReference type="Proteomes" id="UP000069272"/>
    </source>
</evidence>
<evidence type="ECO:0000256" key="4">
    <source>
        <dbReference type="ARBA" id="ARBA00010593"/>
    </source>
</evidence>
<keyword evidence="5" id="KW-0813">Transport</keyword>
<feature type="region of interest" description="Disordered" evidence="16">
    <location>
        <begin position="270"/>
        <end position="294"/>
    </location>
</feature>
<feature type="transmembrane region" description="Helical" evidence="17">
    <location>
        <begin position="457"/>
        <end position="477"/>
    </location>
</feature>
<sequence>RIVEKNPGKFKIDNRELSSRRHFIDATRDEVKSMKDRMSISRNRDQDITARQPLLDTVESSPRNKNYINNNNHSTNNCIISNGVVVSVNGSAGSHAGINNALSCNLNNNNINQPNNLNLADAGKHLISSAGAAMASRHSGAKYSKLENNLDDSPSHYVPTGASSSSVLDASSSRFVEDTLATQHRILVGQDEQLDVISDSIGTLKTVSRQIGIELDEQAVMLDEFGNELEQTDSKMDATMKKVAKVLHMTNVPVVLSTGTGMPRTNVDWSRYGLGGDDSSPTERNRANRSSGGGFVDLGNEYDYGAGGHHASGRDEIFAEDQGDKPWWRSNFFISQPVLFGTWDGVFTSCLINIFGVIVFLRSGWIVAEAGIMHAILIIFCAVGIALVSVLSAVGICERCRVESGGVYFLIAHTLGSRFGGSLGLLYCFGQAVGCALNVLGFGESIAGLVGLEGNQWAIRGFAIAAVLLLGVINVAGVKWVVKLQFALLIVILMSALDFMVGSFIGEAPEHGFDGWGSGNMALNLWSSYTEGTSWFTVFGVFFPTITGILSGINMSGDLRAPSTDIPNGTLAALSTSTFLYMVFILFLGATCQRNHLLTDYQIAVKVSAVEFLLLAGIYVSSMSSCLGAMYGTPRVLQSIANENVIPGIGKLGKGRGPNKVPLYAMAVVAGVTTTFIIIGDINTLAPIVTMPFLLTYACIDYSYFALAQTFDIQSNREERFRIQAQSPLYETRNYGATGNDYHENNDLDQLFPERTRHKNLGTPSNSPQHVPSERDQNARPRPTTSSDGATIGNGIPHSSSITSGDSEVIFRDGSTANGTGSLNEADDEPIAPIRPPIHSKTKNWYSGFCNRWASLVGACIKILVMLLVNWVYALFCIGTVFVVWLYVGTANPAVKPGLAHEFRFFVWLKNVVFRCFGKRVNDYEQVVVTQSCPNVNLASAQLNEENEDFASRRRYHQTAIVQGRYVDEV</sequence>
<dbReference type="SUPFAM" id="SSF58038">
    <property type="entry name" value="SNARE fusion complex"/>
    <property type="match status" value="1"/>
</dbReference>
<dbReference type="GO" id="GO:1990573">
    <property type="term" value="P:potassium ion import across plasma membrane"/>
    <property type="evidence" value="ECO:0007669"/>
    <property type="project" value="TreeGrafter"/>
</dbReference>
<evidence type="ECO:0000259" key="18">
    <source>
        <dbReference type="PROSITE" id="PS50192"/>
    </source>
</evidence>
<name>A0A182F9R0_ANOAL</name>
<keyword evidence="12" id="KW-0406">Ion transport</keyword>
<keyword evidence="10 17" id="KW-1133">Transmembrane helix</keyword>
<comment type="similarity">
    <text evidence="3">Belongs to the syntaxin family.</text>
</comment>
<comment type="similarity">
    <text evidence="4">Belongs to the SLC12A transporter family.</text>
</comment>
<evidence type="ECO:0000256" key="7">
    <source>
        <dbReference type="ARBA" id="ARBA00022692"/>
    </source>
</evidence>
<dbReference type="GO" id="GO:0015379">
    <property type="term" value="F:potassium:chloride symporter activity"/>
    <property type="evidence" value="ECO:0007669"/>
    <property type="project" value="TreeGrafter"/>
</dbReference>
<dbReference type="Gene3D" id="1.20.1740.10">
    <property type="entry name" value="Amino acid/polyamine transporter I"/>
    <property type="match status" value="1"/>
</dbReference>
<proteinExistence type="inferred from homology"/>
<dbReference type="VEuPathDB" id="VectorBase:AALB20_033130"/>
<dbReference type="VEuPathDB" id="VectorBase:AALB20_030541"/>
<dbReference type="InterPro" id="IPR000727">
    <property type="entry name" value="T_SNARE_dom"/>
</dbReference>
<evidence type="ECO:0000313" key="19">
    <source>
        <dbReference type="EnsemblMetazoa" id="AALB003236-PA"/>
    </source>
</evidence>
<keyword evidence="14" id="KW-0868">Chloride</keyword>
<feature type="transmembrane region" description="Helical" evidence="17">
    <location>
        <begin position="685"/>
        <end position="707"/>
    </location>
</feature>
<feature type="transmembrane region" description="Helical" evidence="17">
    <location>
        <begin position="425"/>
        <end position="451"/>
    </location>
</feature>
<feature type="transmembrane region" description="Helical" evidence="17">
    <location>
        <begin position="338"/>
        <end position="360"/>
    </location>
</feature>
<feature type="transmembrane region" description="Helical" evidence="17">
    <location>
        <begin position="661"/>
        <end position="679"/>
    </location>
</feature>
<evidence type="ECO:0000256" key="3">
    <source>
        <dbReference type="ARBA" id="ARBA00009063"/>
    </source>
</evidence>
<dbReference type="GO" id="GO:0055075">
    <property type="term" value="P:potassium ion homeostasis"/>
    <property type="evidence" value="ECO:0007669"/>
    <property type="project" value="TreeGrafter"/>
</dbReference>